<dbReference type="Gene3D" id="3.40.1080.20">
    <property type="entry name" value="Acetyl-CoA hydrolase/transferase C-terminal domain"/>
    <property type="match status" value="1"/>
</dbReference>
<evidence type="ECO:0000259" key="3">
    <source>
        <dbReference type="Pfam" id="PF02550"/>
    </source>
</evidence>
<feature type="domain" description="Acetyl-CoA hydrolase/transferase N-terminal" evidence="3">
    <location>
        <begin position="77"/>
        <end position="177"/>
    </location>
</feature>
<gene>
    <name evidence="5" type="ORF">NRE15_11010</name>
</gene>
<keyword evidence="2" id="KW-0808">Transferase</keyword>
<evidence type="ECO:0000313" key="5">
    <source>
        <dbReference type="EMBL" id="UUX33426.1"/>
    </source>
</evidence>
<keyword evidence="6" id="KW-1185">Reference proteome</keyword>
<sequence length="437" mass="48765">MTNIQALYQEKLTTADEAVKLIQAKDTIVYPISPGEPPMLHEAIGRLDTLDHNTLFRMLPMSPSIDVPEEQLKTISIFLSGYDRKDFNERRIDLVPNHFSDIPSVILMRDENPIIMATVSPMDENGNFSLGTSVSYVGPLLKQAKHIILEVNENMPYTFGDLNHIHISDVSALVENNVELPAAPDPALNERDLAIGQIIADMVEDKDTLQIGFGSMPNAVMKFLTEKKEIGLHTEMFPDKAVELYEKGVITNQHKPFDEGKTVATFAYGSKEMYDFMNYNEDIYMKPCDVTNHFSVISQIDNLVAINSAVQVDFLGQCNSERVQDNYYSSTGGQSDFMKGVRLTKNGKGIICLYSTAKKDTISTIVPVLHPESPVTTSKNDIDTVVTEYGAAQLKGKTIFERTAALIKIAHPKFREELVEEAKKMNYLGQEATVDSL</sequence>
<dbReference type="Proteomes" id="UP001315967">
    <property type="component" value="Chromosome"/>
</dbReference>
<organism evidence="5 6">
    <name type="scientific">Fundicoccus culcitae</name>
    <dbReference type="NCBI Taxonomy" id="2969821"/>
    <lineage>
        <taxon>Bacteria</taxon>
        <taxon>Bacillati</taxon>
        <taxon>Bacillota</taxon>
        <taxon>Bacilli</taxon>
        <taxon>Lactobacillales</taxon>
        <taxon>Aerococcaceae</taxon>
        <taxon>Fundicoccus</taxon>
    </lineage>
</organism>
<proteinExistence type="inferred from homology"/>
<protein>
    <submittedName>
        <fullName evidence="5">4-hydroxybutyrate CoA-transferase</fullName>
    </submittedName>
</protein>
<dbReference type="Gene3D" id="3.40.1080.10">
    <property type="entry name" value="Glutaconate Coenzyme A-transferase"/>
    <property type="match status" value="1"/>
</dbReference>
<dbReference type="PANTHER" id="PTHR21432:SF20">
    <property type="entry name" value="ACETYL-COA HYDROLASE"/>
    <property type="match status" value="1"/>
</dbReference>
<accession>A0ABY5P3Z1</accession>
<dbReference type="RefSeq" id="WP_313792927.1">
    <property type="nucleotide sequence ID" value="NZ_CP102453.1"/>
</dbReference>
<dbReference type="Gene3D" id="3.30.750.70">
    <property type="entry name" value="4-hydroxybutyrate coenzyme like domains"/>
    <property type="match status" value="1"/>
</dbReference>
<dbReference type="InterPro" id="IPR038460">
    <property type="entry name" value="AcetylCoA_hyd_C_sf"/>
</dbReference>
<dbReference type="Pfam" id="PF13336">
    <property type="entry name" value="AcetylCoA_hyd_C"/>
    <property type="match status" value="1"/>
</dbReference>
<comment type="similarity">
    <text evidence="1">Belongs to the acetyl-CoA hydrolase/transferase family.</text>
</comment>
<dbReference type="InterPro" id="IPR026888">
    <property type="entry name" value="AcetylCoA_hyd_C"/>
</dbReference>
<dbReference type="Pfam" id="PF02550">
    <property type="entry name" value="AcetylCoA_hydro"/>
    <property type="match status" value="1"/>
</dbReference>
<dbReference type="InterPro" id="IPR003702">
    <property type="entry name" value="ActCoA_hydro_N"/>
</dbReference>
<evidence type="ECO:0000259" key="4">
    <source>
        <dbReference type="Pfam" id="PF13336"/>
    </source>
</evidence>
<dbReference type="InterPro" id="IPR046433">
    <property type="entry name" value="ActCoA_hydro"/>
</dbReference>
<dbReference type="SUPFAM" id="SSF100950">
    <property type="entry name" value="NagB/RpiA/CoA transferase-like"/>
    <property type="match status" value="2"/>
</dbReference>
<evidence type="ECO:0000313" key="6">
    <source>
        <dbReference type="Proteomes" id="UP001315967"/>
    </source>
</evidence>
<dbReference type="InterPro" id="IPR037171">
    <property type="entry name" value="NagB/RpiA_transferase-like"/>
</dbReference>
<name>A0ABY5P3Z1_9LACT</name>
<evidence type="ECO:0000256" key="2">
    <source>
        <dbReference type="ARBA" id="ARBA00022679"/>
    </source>
</evidence>
<dbReference type="PANTHER" id="PTHR21432">
    <property type="entry name" value="ACETYL-COA HYDROLASE-RELATED"/>
    <property type="match status" value="1"/>
</dbReference>
<dbReference type="EMBL" id="CP102453">
    <property type="protein sequence ID" value="UUX33426.1"/>
    <property type="molecule type" value="Genomic_DNA"/>
</dbReference>
<evidence type="ECO:0000256" key="1">
    <source>
        <dbReference type="ARBA" id="ARBA00009632"/>
    </source>
</evidence>
<feature type="domain" description="Acetyl-CoA hydrolase/transferase C-terminal" evidence="4">
    <location>
        <begin position="269"/>
        <end position="422"/>
    </location>
</feature>
<reference evidence="5 6" key="1">
    <citation type="submission" date="2022-08" db="EMBL/GenBank/DDBJ databases">
        <title>Aerococcaceae sp. nov isolated from spoiled eye mask.</title>
        <authorList>
            <person name="Zhou G."/>
            <person name="Xie X.-B."/>
            <person name="Shi Q.-S."/>
            <person name="Wang Y.-S."/>
            <person name="Wen X."/>
            <person name="Peng H."/>
            <person name="Yang X.-J."/>
            <person name="Tao H.-B."/>
            <person name="Huang X.-M."/>
        </authorList>
    </citation>
    <scope>NUCLEOTIDE SEQUENCE [LARGE SCALE GENOMIC DNA]</scope>
    <source>
        <strain evidence="6">DM20194951</strain>
    </source>
</reference>